<dbReference type="InterPro" id="IPR022555">
    <property type="entry name" value="DUF2577"/>
</dbReference>
<organism evidence="1">
    <name type="scientific">Siphoviridae sp. ctZpP9</name>
    <dbReference type="NCBI Taxonomy" id="2826386"/>
    <lineage>
        <taxon>Viruses</taxon>
        <taxon>Duplodnaviria</taxon>
        <taxon>Heunggongvirae</taxon>
        <taxon>Uroviricota</taxon>
        <taxon>Caudoviricetes</taxon>
    </lineage>
</organism>
<dbReference type="Pfam" id="PF10844">
    <property type="entry name" value="DUF2577"/>
    <property type="match status" value="1"/>
</dbReference>
<evidence type="ECO:0000313" key="1">
    <source>
        <dbReference type="EMBL" id="DAD86365.1"/>
    </source>
</evidence>
<protein>
    <submittedName>
        <fullName evidence="1">Uncharacterized protein</fullName>
    </submittedName>
</protein>
<accession>A0A8S5MVD4</accession>
<reference evidence="1" key="1">
    <citation type="journal article" date="2021" name="Proc. Natl. Acad. Sci. U.S.A.">
        <title>A Catalog of Tens of Thousands of Viruses from Human Metagenomes Reveals Hidden Associations with Chronic Diseases.</title>
        <authorList>
            <person name="Tisza M.J."/>
            <person name="Buck C.B."/>
        </authorList>
    </citation>
    <scope>NUCLEOTIDE SEQUENCE</scope>
    <source>
        <strain evidence="1">CtZpP9</strain>
    </source>
</reference>
<name>A0A8S5MVD4_9CAUD</name>
<proteinExistence type="predicted"/>
<sequence length="169" mass="18580">MDLLGVLQEINRQTNDAGQPTDLQIGTVTKAPPDDDELEIQISEAMAPLKQAVLYLAEPVIEKKIPILRHRHEIKILQHMHATPSGPSGDAFTAPPYFTEWSALPDGFDAKVQAENFVGWENGVALPLSKDKKYIILNPALKAGDKVLLLRVQSGQKFIVLSRVYGGDS</sequence>
<dbReference type="EMBL" id="BK014998">
    <property type="protein sequence ID" value="DAD86365.1"/>
    <property type="molecule type" value="Genomic_DNA"/>
</dbReference>